<reference evidence="4 5" key="1">
    <citation type="journal article" date="2013" name="Curr. Biol.">
        <title>The Genome of the Foraminiferan Reticulomyxa filosa.</title>
        <authorList>
            <person name="Glockner G."/>
            <person name="Hulsmann N."/>
            <person name="Schleicher M."/>
            <person name="Noegel A.A."/>
            <person name="Eichinger L."/>
            <person name="Gallinger C."/>
            <person name="Pawlowski J."/>
            <person name="Sierra R."/>
            <person name="Euteneuer U."/>
            <person name="Pillet L."/>
            <person name="Moustafa A."/>
            <person name="Platzer M."/>
            <person name="Groth M."/>
            <person name="Szafranski K."/>
            <person name="Schliwa M."/>
        </authorList>
    </citation>
    <scope>NUCLEOTIDE SEQUENCE [LARGE SCALE GENOMIC DNA]</scope>
</reference>
<dbReference type="Pfam" id="PF12796">
    <property type="entry name" value="Ank_2"/>
    <property type="match status" value="1"/>
</dbReference>
<evidence type="ECO:0000256" key="3">
    <source>
        <dbReference type="SAM" id="MobiDB-lite"/>
    </source>
</evidence>
<dbReference type="GO" id="GO:0005737">
    <property type="term" value="C:cytoplasm"/>
    <property type="evidence" value="ECO:0007669"/>
    <property type="project" value="TreeGrafter"/>
</dbReference>
<evidence type="ECO:0000256" key="2">
    <source>
        <dbReference type="ARBA" id="ARBA00023043"/>
    </source>
</evidence>
<dbReference type="PANTHER" id="PTHR24198">
    <property type="entry name" value="ANKYRIN REPEAT AND PROTEIN KINASE DOMAIN-CONTAINING PROTEIN"/>
    <property type="match status" value="1"/>
</dbReference>
<dbReference type="Gene3D" id="1.25.40.20">
    <property type="entry name" value="Ankyrin repeat-containing domain"/>
    <property type="match status" value="2"/>
</dbReference>
<evidence type="ECO:0000256" key="1">
    <source>
        <dbReference type="ARBA" id="ARBA00022737"/>
    </source>
</evidence>
<accession>X6P7X2</accession>
<name>X6P7X2_RETFI</name>
<evidence type="ECO:0000313" key="4">
    <source>
        <dbReference type="EMBL" id="ETO33732.1"/>
    </source>
</evidence>
<dbReference type="OrthoDB" id="10257076at2759"/>
<dbReference type="Proteomes" id="UP000023152">
    <property type="component" value="Unassembled WGS sequence"/>
</dbReference>
<feature type="region of interest" description="Disordered" evidence="3">
    <location>
        <begin position="119"/>
        <end position="145"/>
    </location>
</feature>
<dbReference type="AlphaFoldDB" id="X6P7X2"/>
<keyword evidence="5" id="KW-1185">Reference proteome</keyword>
<dbReference type="InterPro" id="IPR036770">
    <property type="entry name" value="Ankyrin_rpt-contain_sf"/>
</dbReference>
<protein>
    <submittedName>
        <fullName evidence="4">Uncharacterized protein</fullName>
    </submittedName>
</protein>
<comment type="caution">
    <text evidence="4">The sequence shown here is derived from an EMBL/GenBank/DDBJ whole genome shotgun (WGS) entry which is preliminary data.</text>
</comment>
<keyword evidence="2" id="KW-0040">ANK repeat</keyword>
<organism evidence="4 5">
    <name type="scientific">Reticulomyxa filosa</name>
    <dbReference type="NCBI Taxonomy" id="46433"/>
    <lineage>
        <taxon>Eukaryota</taxon>
        <taxon>Sar</taxon>
        <taxon>Rhizaria</taxon>
        <taxon>Retaria</taxon>
        <taxon>Foraminifera</taxon>
        <taxon>Monothalamids</taxon>
        <taxon>Reticulomyxidae</taxon>
        <taxon>Reticulomyxa</taxon>
    </lineage>
</organism>
<dbReference type="EMBL" id="ASPP01003170">
    <property type="protein sequence ID" value="ETO33732.1"/>
    <property type="molecule type" value="Genomic_DNA"/>
</dbReference>
<gene>
    <name evidence="4" type="ORF">RFI_03370</name>
</gene>
<dbReference type="PANTHER" id="PTHR24198:SF165">
    <property type="entry name" value="ANKYRIN REPEAT-CONTAINING PROTEIN-RELATED"/>
    <property type="match status" value="1"/>
</dbReference>
<feature type="compositionally biased region" description="Acidic residues" evidence="3">
    <location>
        <begin position="132"/>
        <end position="143"/>
    </location>
</feature>
<dbReference type="InterPro" id="IPR002110">
    <property type="entry name" value="Ankyrin_rpt"/>
</dbReference>
<sequence>MMTCNTLYDAIVGGDFAATKDLLCKTGSLVNEVLGENEDSALTLSLRLGRAEIASYLLTYKNVDINYRNKEGKASLYYCMAKLQDEKVSEEMLNILRQMVITIGGCNINERLIIQRKEENKTKEENNNNNNGDDDDDDDDDSDYPIQFAVKHGQSEALRILFESEHPLLNVNVTTVQRRQSVLHLIVHKRSLALLHQFMLLLSTSNKQTLDLDALDCDGHTALYKSVLLCQYAIANALCQFGANANVPCGPLRQTIAHLIFQSWPDSFNQSINQSTN</sequence>
<dbReference type="SMART" id="SM00248">
    <property type="entry name" value="ANK"/>
    <property type="match status" value="3"/>
</dbReference>
<proteinExistence type="predicted"/>
<evidence type="ECO:0000313" key="5">
    <source>
        <dbReference type="Proteomes" id="UP000023152"/>
    </source>
</evidence>
<keyword evidence="1" id="KW-0677">Repeat</keyword>
<dbReference type="SUPFAM" id="SSF48403">
    <property type="entry name" value="Ankyrin repeat"/>
    <property type="match status" value="1"/>
</dbReference>